<feature type="region of interest" description="Disordered" evidence="1">
    <location>
        <begin position="1"/>
        <end position="26"/>
    </location>
</feature>
<name>A0AAV9A9R3_ACOGR</name>
<evidence type="ECO:0000313" key="2">
    <source>
        <dbReference type="EMBL" id="KAK1260929.1"/>
    </source>
</evidence>
<keyword evidence="3" id="KW-1185">Reference proteome</keyword>
<protein>
    <submittedName>
        <fullName evidence="2">Uncharacterized protein</fullName>
    </submittedName>
</protein>
<proteinExistence type="predicted"/>
<reference evidence="2" key="1">
    <citation type="journal article" date="2023" name="Nat. Commun.">
        <title>Diploid and tetraploid genomes of Acorus and the evolution of monocots.</title>
        <authorList>
            <person name="Ma L."/>
            <person name="Liu K.W."/>
            <person name="Li Z."/>
            <person name="Hsiao Y.Y."/>
            <person name="Qi Y."/>
            <person name="Fu T."/>
            <person name="Tang G.D."/>
            <person name="Zhang D."/>
            <person name="Sun W.H."/>
            <person name="Liu D.K."/>
            <person name="Li Y."/>
            <person name="Chen G.Z."/>
            <person name="Liu X.D."/>
            <person name="Liao X.Y."/>
            <person name="Jiang Y.T."/>
            <person name="Yu X."/>
            <person name="Hao Y."/>
            <person name="Huang J."/>
            <person name="Zhao X.W."/>
            <person name="Ke S."/>
            <person name="Chen Y.Y."/>
            <person name="Wu W.L."/>
            <person name="Hsu J.L."/>
            <person name="Lin Y.F."/>
            <person name="Huang M.D."/>
            <person name="Li C.Y."/>
            <person name="Huang L."/>
            <person name="Wang Z.W."/>
            <person name="Zhao X."/>
            <person name="Zhong W.Y."/>
            <person name="Peng D.H."/>
            <person name="Ahmad S."/>
            <person name="Lan S."/>
            <person name="Zhang J.S."/>
            <person name="Tsai W.C."/>
            <person name="Van de Peer Y."/>
            <person name="Liu Z.J."/>
        </authorList>
    </citation>
    <scope>NUCLEOTIDE SEQUENCE</scope>
    <source>
        <strain evidence="2">SCP</strain>
    </source>
</reference>
<sequence length="67" mass="7394">MSVYGTTTYPGHQPCGSPTETDLSRTQPAFSLSPKVEISQFLTQKASRTGLRTRAMEPQQCYSIRGI</sequence>
<evidence type="ECO:0000256" key="1">
    <source>
        <dbReference type="SAM" id="MobiDB-lite"/>
    </source>
</evidence>
<reference evidence="2" key="2">
    <citation type="submission" date="2023-06" db="EMBL/GenBank/DDBJ databases">
        <authorList>
            <person name="Ma L."/>
            <person name="Liu K.-W."/>
            <person name="Li Z."/>
            <person name="Hsiao Y.-Y."/>
            <person name="Qi Y."/>
            <person name="Fu T."/>
            <person name="Tang G."/>
            <person name="Zhang D."/>
            <person name="Sun W.-H."/>
            <person name="Liu D.-K."/>
            <person name="Li Y."/>
            <person name="Chen G.-Z."/>
            <person name="Liu X.-D."/>
            <person name="Liao X.-Y."/>
            <person name="Jiang Y.-T."/>
            <person name="Yu X."/>
            <person name="Hao Y."/>
            <person name="Huang J."/>
            <person name="Zhao X.-W."/>
            <person name="Ke S."/>
            <person name="Chen Y.-Y."/>
            <person name="Wu W.-L."/>
            <person name="Hsu J.-L."/>
            <person name="Lin Y.-F."/>
            <person name="Huang M.-D."/>
            <person name="Li C.-Y."/>
            <person name="Huang L."/>
            <person name="Wang Z.-W."/>
            <person name="Zhao X."/>
            <person name="Zhong W.-Y."/>
            <person name="Peng D.-H."/>
            <person name="Ahmad S."/>
            <person name="Lan S."/>
            <person name="Zhang J.-S."/>
            <person name="Tsai W.-C."/>
            <person name="Van De Peer Y."/>
            <person name="Liu Z.-J."/>
        </authorList>
    </citation>
    <scope>NUCLEOTIDE SEQUENCE</scope>
    <source>
        <strain evidence="2">SCP</strain>
        <tissue evidence="2">Leaves</tissue>
    </source>
</reference>
<evidence type="ECO:0000313" key="3">
    <source>
        <dbReference type="Proteomes" id="UP001179952"/>
    </source>
</evidence>
<organism evidence="2 3">
    <name type="scientific">Acorus gramineus</name>
    <name type="common">Dwarf sweet flag</name>
    <dbReference type="NCBI Taxonomy" id="55184"/>
    <lineage>
        <taxon>Eukaryota</taxon>
        <taxon>Viridiplantae</taxon>
        <taxon>Streptophyta</taxon>
        <taxon>Embryophyta</taxon>
        <taxon>Tracheophyta</taxon>
        <taxon>Spermatophyta</taxon>
        <taxon>Magnoliopsida</taxon>
        <taxon>Liliopsida</taxon>
        <taxon>Acoraceae</taxon>
        <taxon>Acorus</taxon>
    </lineage>
</organism>
<accession>A0AAV9A9R3</accession>
<dbReference type="Proteomes" id="UP001179952">
    <property type="component" value="Unassembled WGS sequence"/>
</dbReference>
<dbReference type="EMBL" id="JAUJYN010000011">
    <property type="protein sequence ID" value="KAK1260929.1"/>
    <property type="molecule type" value="Genomic_DNA"/>
</dbReference>
<dbReference type="AlphaFoldDB" id="A0AAV9A9R3"/>
<comment type="caution">
    <text evidence="2">The sequence shown here is derived from an EMBL/GenBank/DDBJ whole genome shotgun (WGS) entry which is preliminary data.</text>
</comment>
<gene>
    <name evidence="2" type="ORF">QJS04_geneDACA019118</name>
</gene>